<comment type="caution">
    <text evidence="3">The sequence shown here is derived from an EMBL/GenBank/DDBJ whole genome shotgun (WGS) entry which is preliminary data.</text>
</comment>
<dbReference type="PROSITE" id="PS51257">
    <property type="entry name" value="PROKAR_LIPOPROTEIN"/>
    <property type="match status" value="1"/>
</dbReference>
<gene>
    <name evidence="3" type="ORF">ABT404_16375</name>
</gene>
<sequence>MLRRRVVAAAGVVSALALTGACGADSGDDAGAREKAATAGSASPASSAPQQASGLPVSATGKGLDQKGLDRLALTVDDVPGYTVDTVTGKGSPVDHDVLTAYRAVTPAPCRPVYAATEQGSLHDFTAQVLQDVVSASDDLGQHASVGLTSYAPADARRVMTELRAALAKCATAEMRPSAAHPDAGLGYSGARSRSVSGYGDETLAFDATQVVVDGGIGPSIPLTVLVVRQDSTIATFTSVNPVQPPTIPQDIVDAQLKKLA</sequence>
<evidence type="ECO:0000256" key="1">
    <source>
        <dbReference type="SAM" id="MobiDB-lite"/>
    </source>
</evidence>
<feature type="region of interest" description="Disordered" evidence="1">
    <location>
        <begin position="25"/>
        <end position="62"/>
    </location>
</feature>
<evidence type="ECO:0000313" key="3">
    <source>
        <dbReference type="EMBL" id="MER7181033.1"/>
    </source>
</evidence>
<dbReference type="Proteomes" id="UP001474181">
    <property type="component" value="Unassembled WGS sequence"/>
</dbReference>
<keyword evidence="4" id="KW-1185">Reference proteome</keyword>
<name>A0ABV1WWA3_9ACTN</name>
<feature type="signal peptide" evidence="2">
    <location>
        <begin position="1"/>
        <end position="23"/>
    </location>
</feature>
<proteinExistence type="predicted"/>
<feature type="chain" id="PRO_5045218066" description="Sensor domain-containing protein" evidence="2">
    <location>
        <begin position="24"/>
        <end position="261"/>
    </location>
</feature>
<protein>
    <recommendedName>
        <fullName evidence="5">Sensor domain-containing protein</fullName>
    </recommendedName>
</protein>
<dbReference type="RefSeq" id="WP_350781541.1">
    <property type="nucleotide sequence ID" value="NZ_JBEPEK010000100.1"/>
</dbReference>
<reference evidence="3 4" key="1">
    <citation type="submission" date="2024-06" db="EMBL/GenBank/DDBJ databases">
        <title>The Natural Products Discovery Center: Release of the First 8490 Sequenced Strains for Exploring Actinobacteria Biosynthetic Diversity.</title>
        <authorList>
            <person name="Kalkreuter E."/>
            <person name="Kautsar S.A."/>
            <person name="Yang D."/>
            <person name="Bader C.D."/>
            <person name="Teijaro C.N."/>
            <person name="Fluegel L."/>
            <person name="Davis C.M."/>
            <person name="Simpson J.R."/>
            <person name="Lauterbach L."/>
            <person name="Steele A.D."/>
            <person name="Gui C."/>
            <person name="Meng S."/>
            <person name="Li G."/>
            <person name="Viehrig K."/>
            <person name="Ye F."/>
            <person name="Su P."/>
            <person name="Kiefer A.F."/>
            <person name="Nichols A."/>
            <person name="Cepeda A.J."/>
            <person name="Yan W."/>
            <person name="Fan B."/>
            <person name="Jiang Y."/>
            <person name="Adhikari A."/>
            <person name="Zheng C.-J."/>
            <person name="Schuster L."/>
            <person name="Cowan T.M."/>
            <person name="Smanski M.J."/>
            <person name="Chevrette M.G."/>
            <person name="De Carvalho L.P.S."/>
            <person name="Shen B."/>
        </authorList>
    </citation>
    <scope>NUCLEOTIDE SEQUENCE [LARGE SCALE GENOMIC DNA]</scope>
    <source>
        <strain evidence="3 4">NPDC000234</strain>
    </source>
</reference>
<organism evidence="3 4">
    <name type="scientific">Streptomyces hyaluromycini</name>
    <dbReference type="NCBI Taxonomy" id="1377993"/>
    <lineage>
        <taxon>Bacteria</taxon>
        <taxon>Bacillati</taxon>
        <taxon>Actinomycetota</taxon>
        <taxon>Actinomycetes</taxon>
        <taxon>Kitasatosporales</taxon>
        <taxon>Streptomycetaceae</taxon>
        <taxon>Streptomyces</taxon>
    </lineage>
</organism>
<keyword evidence="2" id="KW-0732">Signal</keyword>
<accession>A0ABV1WWA3</accession>
<dbReference type="EMBL" id="JBEPEK010000100">
    <property type="protein sequence ID" value="MER7181033.1"/>
    <property type="molecule type" value="Genomic_DNA"/>
</dbReference>
<evidence type="ECO:0000256" key="2">
    <source>
        <dbReference type="SAM" id="SignalP"/>
    </source>
</evidence>
<feature type="compositionally biased region" description="Low complexity" evidence="1">
    <location>
        <begin position="37"/>
        <end position="54"/>
    </location>
</feature>
<evidence type="ECO:0000313" key="4">
    <source>
        <dbReference type="Proteomes" id="UP001474181"/>
    </source>
</evidence>
<evidence type="ECO:0008006" key="5">
    <source>
        <dbReference type="Google" id="ProtNLM"/>
    </source>
</evidence>